<dbReference type="GO" id="GO:0006749">
    <property type="term" value="P:glutathione metabolic process"/>
    <property type="evidence" value="ECO:0007669"/>
    <property type="project" value="TreeGrafter"/>
</dbReference>
<evidence type="ECO:0000259" key="4">
    <source>
        <dbReference type="PROSITE" id="PS50405"/>
    </source>
</evidence>
<dbReference type="SUPFAM" id="SSF47616">
    <property type="entry name" value="GST C-terminal domain-like"/>
    <property type="match status" value="1"/>
</dbReference>
<organism evidence="5 6">
    <name type="scientific">Sphingosinicella soli</name>
    <dbReference type="NCBI Taxonomy" id="333708"/>
    <lineage>
        <taxon>Bacteria</taxon>
        <taxon>Pseudomonadati</taxon>
        <taxon>Pseudomonadota</taxon>
        <taxon>Alphaproteobacteria</taxon>
        <taxon>Sphingomonadales</taxon>
        <taxon>Sphingosinicellaceae</taxon>
        <taxon>Sphingosinicella</taxon>
    </lineage>
</organism>
<dbReference type="InterPro" id="IPR036249">
    <property type="entry name" value="Thioredoxin-like_sf"/>
</dbReference>
<accession>A0A7W7B5Q0</accession>
<dbReference type="InterPro" id="IPR040079">
    <property type="entry name" value="Glutathione_S-Trfase"/>
</dbReference>
<dbReference type="InterPro" id="IPR010987">
    <property type="entry name" value="Glutathione-S-Trfase_C-like"/>
</dbReference>
<dbReference type="PROSITE" id="PS50405">
    <property type="entry name" value="GST_CTER"/>
    <property type="match status" value="1"/>
</dbReference>
<dbReference type="RefSeq" id="WP_184070964.1">
    <property type="nucleotide sequence ID" value="NZ_JACHNZ010000042.1"/>
</dbReference>
<protein>
    <submittedName>
        <fullName evidence="5">Glutathione S-transferase</fullName>
        <ecNumber evidence="5">2.5.1.18</ecNumber>
    </submittedName>
</protein>
<name>A0A7W7B5Q0_9SPHN</name>
<dbReference type="InterPro" id="IPR004045">
    <property type="entry name" value="Glutathione_S-Trfase_N"/>
</dbReference>
<dbReference type="GO" id="GO:0004364">
    <property type="term" value="F:glutathione transferase activity"/>
    <property type="evidence" value="ECO:0007669"/>
    <property type="project" value="UniProtKB-EC"/>
</dbReference>
<dbReference type="PANTHER" id="PTHR43969:SF9">
    <property type="entry name" value="GLUTATHIONE S TRANSFERASE D10, ISOFORM A-RELATED"/>
    <property type="match status" value="1"/>
</dbReference>
<dbReference type="InterPro" id="IPR036282">
    <property type="entry name" value="Glutathione-S-Trfase_C_sf"/>
</dbReference>
<dbReference type="SUPFAM" id="SSF52833">
    <property type="entry name" value="Thioredoxin-like"/>
    <property type="match status" value="1"/>
</dbReference>
<keyword evidence="6" id="KW-1185">Reference proteome</keyword>
<proteinExistence type="predicted"/>
<dbReference type="SFLD" id="SFLDS00019">
    <property type="entry name" value="Glutathione_Transferase_(cytos"/>
    <property type="match status" value="1"/>
</dbReference>
<dbReference type="EMBL" id="JACHNZ010000042">
    <property type="protein sequence ID" value="MBB4633392.1"/>
    <property type="molecule type" value="Genomic_DNA"/>
</dbReference>
<dbReference type="InterPro" id="IPR004046">
    <property type="entry name" value="GST_C"/>
</dbReference>
<dbReference type="EC" id="2.5.1.18" evidence="5"/>
<dbReference type="Pfam" id="PF13417">
    <property type="entry name" value="GST_N_3"/>
    <property type="match status" value="1"/>
</dbReference>
<reference evidence="5 6" key="1">
    <citation type="submission" date="2020-08" db="EMBL/GenBank/DDBJ databases">
        <title>Genomic Encyclopedia of Type Strains, Phase IV (KMG-IV): sequencing the most valuable type-strain genomes for metagenomic binning, comparative biology and taxonomic classification.</title>
        <authorList>
            <person name="Goeker M."/>
        </authorList>
    </citation>
    <scope>NUCLEOTIDE SEQUENCE [LARGE SCALE GENOMIC DNA]</scope>
    <source>
        <strain evidence="5 6">DSM 17328</strain>
    </source>
</reference>
<comment type="subunit">
    <text evidence="1">Homodimer.</text>
</comment>
<evidence type="ECO:0000259" key="3">
    <source>
        <dbReference type="PROSITE" id="PS50404"/>
    </source>
</evidence>
<sequence>MKLYTSRGVANGRKVRAVASHLRLKLDLIWLDYFTGDVFSDAFARLNPTLRLPVLDDDGFLLWESTAIIQYLCGKVPGNDLYPEDPRVRADINRWLSWDLAHYNQHYSLLSLESVVKPKLLGLPNDEQAIRWAIPHLHANAAILDAHLSGRRYMVGDRISLADYAIGASEFFQHRLPFDWSGYPNINAFYDLMRAEPHLASTAVEPEEMGRRPEGARPFMEQSDPSSAARRFDHSAA</sequence>
<dbReference type="CDD" id="cd00570">
    <property type="entry name" value="GST_N_family"/>
    <property type="match status" value="1"/>
</dbReference>
<evidence type="ECO:0000313" key="5">
    <source>
        <dbReference type="EMBL" id="MBB4633392.1"/>
    </source>
</evidence>
<dbReference type="Gene3D" id="1.20.1050.10">
    <property type="match status" value="1"/>
</dbReference>
<feature type="region of interest" description="Disordered" evidence="2">
    <location>
        <begin position="201"/>
        <end position="237"/>
    </location>
</feature>
<dbReference type="SFLD" id="SFLDG00358">
    <property type="entry name" value="Main_(cytGST)"/>
    <property type="match status" value="1"/>
</dbReference>
<dbReference type="PANTHER" id="PTHR43969">
    <property type="entry name" value="GLUTATHIONE S TRANSFERASE D10, ISOFORM A-RELATED"/>
    <property type="match status" value="1"/>
</dbReference>
<gene>
    <name evidence="5" type="ORF">GGQ98_003030</name>
</gene>
<comment type="caution">
    <text evidence="5">The sequence shown here is derived from an EMBL/GenBank/DDBJ whole genome shotgun (WGS) entry which is preliminary data.</text>
</comment>
<dbReference type="AlphaFoldDB" id="A0A7W7B5Q0"/>
<dbReference type="Pfam" id="PF00043">
    <property type="entry name" value="GST_C"/>
    <property type="match status" value="1"/>
</dbReference>
<dbReference type="Proteomes" id="UP000566324">
    <property type="component" value="Unassembled WGS sequence"/>
</dbReference>
<evidence type="ECO:0000256" key="2">
    <source>
        <dbReference type="SAM" id="MobiDB-lite"/>
    </source>
</evidence>
<dbReference type="PROSITE" id="PS50404">
    <property type="entry name" value="GST_NTER"/>
    <property type="match status" value="1"/>
</dbReference>
<dbReference type="Gene3D" id="3.40.30.10">
    <property type="entry name" value="Glutaredoxin"/>
    <property type="match status" value="1"/>
</dbReference>
<evidence type="ECO:0000256" key="1">
    <source>
        <dbReference type="ARBA" id="ARBA00011738"/>
    </source>
</evidence>
<feature type="domain" description="GST C-terminal" evidence="4">
    <location>
        <begin position="85"/>
        <end position="219"/>
    </location>
</feature>
<evidence type="ECO:0000313" key="6">
    <source>
        <dbReference type="Proteomes" id="UP000566324"/>
    </source>
</evidence>
<keyword evidence="5" id="KW-0808">Transferase</keyword>
<feature type="domain" description="GST N-terminal" evidence="3">
    <location>
        <begin position="1"/>
        <end position="80"/>
    </location>
</feature>